<name>A0ABD3AXE3_9GENT</name>
<dbReference type="EMBL" id="JBJUIK010000002">
    <property type="protein sequence ID" value="KAL3535617.1"/>
    <property type="molecule type" value="Genomic_DNA"/>
</dbReference>
<reference evidence="1 2" key="1">
    <citation type="submission" date="2024-11" db="EMBL/GenBank/DDBJ databases">
        <title>A near-complete genome assembly of Cinchona calisaya.</title>
        <authorList>
            <person name="Lian D.C."/>
            <person name="Zhao X.W."/>
            <person name="Wei L."/>
        </authorList>
    </citation>
    <scope>NUCLEOTIDE SEQUENCE [LARGE SCALE GENOMIC DNA]</scope>
    <source>
        <tissue evidence="1">Nenye</tissue>
    </source>
</reference>
<dbReference type="PANTHER" id="PTHR37265">
    <property type="entry name" value="OS01G0195300 PROTEIN"/>
    <property type="match status" value="1"/>
</dbReference>
<accession>A0ABD3AXE3</accession>
<protein>
    <submittedName>
        <fullName evidence="1">Uncharacterized protein</fullName>
    </submittedName>
</protein>
<dbReference type="Proteomes" id="UP001630127">
    <property type="component" value="Unassembled WGS sequence"/>
</dbReference>
<gene>
    <name evidence="1" type="ORF">ACH5RR_004078</name>
</gene>
<comment type="caution">
    <text evidence="1">The sequence shown here is derived from an EMBL/GenBank/DDBJ whole genome shotgun (WGS) entry which is preliminary data.</text>
</comment>
<proteinExistence type="predicted"/>
<sequence length="225" mass="24407">MEVEEGSRKRQWTESECECDVVNPFASKKTTTPAKNEVEEKVEQDVMAWLTLDDDTVSELLDSLEAAPSSFSSPQQLNFKVKFIEDPYMAPVIFQSSSAYVTINVNEESCGSSFSDSDSTVMASVDMGSVRGALARELNVDNDGGGGGAWVSDAAADAEELVVERGWVEEGAYVEGIFVKSLSSCSDLFGTPPRSSSGCYNYENENGDGDEMWVNFLGEDLFDGA</sequence>
<evidence type="ECO:0000313" key="1">
    <source>
        <dbReference type="EMBL" id="KAL3535617.1"/>
    </source>
</evidence>
<keyword evidence="2" id="KW-1185">Reference proteome</keyword>
<organism evidence="1 2">
    <name type="scientific">Cinchona calisaya</name>
    <dbReference type="NCBI Taxonomy" id="153742"/>
    <lineage>
        <taxon>Eukaryota</taxon>
        <taxon>Viridiplantae</taxon>
        <taxon>Streptophyta</taxon>
        <taxon>Embryophyta</taxon>
        <taxon>Tracheophyta</taxon>
        <taxon>Spermatophyta</taxon>
        <taxon>Magnoliopsida</taxon>
        <taxon>eudicotyledons</taxon>
        <taxon>Gunneridae</taxon>
        <taxon>Pentapetalae</taxon>
        <taxon>asterids</taxon>
        <taxon>lamiids</taxon>
        <taxon>Gentianales</taxon>
        <taxon>Rubiaceae</taxon>
        <taxon>Cinchonoideae</taxon>
        <taxon>Cinchoneae</taxon>
        <taxon>Cinchona</taxon>
    </lineage>
</organism>
<dbReference type="PANTHER" id="PTHR37265:SF5">
    <property type="entry name" value="OS01G0195300 PROTEIN"/>
    <property type="match status" value="1"/>
</dbReference>
<evidence type="ECO:0000313" key="2">
    <source>
        <dbReference type="Proteomes" id="UP001630127"/>
    </source>
</evidence>
<dbReference type="AlphaFoldDB" id="A0ABD3AXE3"/>